<comment type="caution">
    <text evidence="1">The sequence shown here is derived from an EMBL/GenBank/DDBJ whole genome shotgun (WGS) entry which is preliminary data.</text>
</comment>
<keyword evidence="2" id="KW-1185">Reference proteome</keyword>
<evidence type="ECO:0000313" key="1">
    <source>
        <dbReference type="EMBL" id="KAL0131516.1"/>
    </source>
</evidence>
<organism evidence="1 2">
    <name type="scientific">Cardiocondyla obscurior</name>
    <dbReference type="NCBI Taxonomy" id="286306"/>
    <lineage>
        <taxon>Eukaryota</taxon>
        <taxon>Metazoa</taxon>
        <taxon>Ecdysozoa</taxon>
        <taxon>Arthropoda</taxon>
        <taxon>Hexapoda</taxon>
        <taxon>Insecta</taxon>
        <taxon>Pterygota</taxon>
        <taxon>Neoptera</taxon>
        <taxon>Endopterygota</taxon>
        <taxon>Hymenoptera</taxon>
        <taxon>Apocrita</taxon>
        <taxon>Aculeata</taxon>
        <taxon>Formicoidea</taxon>
        <taxon>Formicidae</taxon>
        <taxon>Myrmicinae</taxon>
        <taxon>Cardiocondyla</taxon>
    </lineage>
</organism>
<proteinExistence type="predicted"/>
<evidence type="ECO:0000313" key="2">
    <source>
        <dbReference type="Proteomes" id="UP001430953"/>
    </source>
</evidence>
<protein>
    <submittedName>
        <fullName evidence="1">Uncharacterized protein</fullName>
    </submittedName>
</protein>
<dbReference type="EMBL" id="JADYXP020000002">
    <property type="protein sequence ID" value="KAL0131516.1"/>
    <property type="molecule type" value="Genomic_DNA"/>
</dbReference>
<reference evidence="1 2" key="1">
    <citation type="submission" date="2023-03" db="EMBL/GenBank/DDBJ databases">
        <title>High recombination rates correlate with genetic variation in Cardiocondyla obscurior ants.</title>
        <authorList>
            <person name="Errbii M."/>
        </authorList>
    </citation>
    <scope>NUCLEOTIDE SEQUENCE [LARGE SCALE GENOMIC DNA]</scope>
    <source>
        <strain evidence="1">Alpha-2009</strain>
        <tissue evidence="1">Whole body</tissue>
    </source>
</reference>
<name>A0AAW2GW35_9HYME</name>
<accession>A0AAW2GW35</accession>
<gene>
    <name evidence="1" type="ORF">PUN28_002805</name>
</gene>
<dbReference type="AlphaFoldDB" id="A0AAW2GW35"/>
<dbReference type="Proteomes" id="UP001430953">
    <property type="component" value="Unassembled WGS sequence"/>
</dbReference>
<sequence>MEMNTFFFNVQNETIGKTIGYFHFLFLCRYLINLSAGDRRAEAGRPVTVRQAPYVSPNDSSLHRLLLHACIFTVVTCRLRVRHVERQRSLSIRSSYRARRLSPGGIGDCGNPVGQSRGSITRIDDY</sequence>